<feature type="binding site" evidence="4">
    <location>
        <position position="153"/>
    </location>
    <ligand>
        <name>substrate</name>
    </ligand>
</feature>
<name>A0ABU1AAB9_9LACO</name>
<keyword evidence="2 4" id="KW-0808">Transferase</keyword>
<dbReference type="Gene3D" id="3.40.50.880">
    <property type="match status" value="1"/>
</dbReference>
<dbReference type="Proteomes" id="UP001227831">
    <property type="component" value="Unassembled WGS sequence"/>
</dbReference>
<dbReference type="PANTHER" id="PTHR20919">
    <property type="entry name" value="HOMOSERINE O-SUCCINYLTRANSFERASE"/>
    <property type="match status" value="1"/>
</dbReference>
<feature type="active site" evidence="4">
    <location>
        <position position="228"/>
    </location>
</feature>
<comment type="subcellular location">
    <subcellularLocation>
        <location evidence="4">Cytoplasm</location>
    </subcellularLocation>
</comment>
<proteinExistence type="inferred from homology"/>
<gene>
    <name evidence="4" type="primary">metAA</name>
    <name evidence="5" type="ORF">RA086_09695</name>
</gene>
<comment type="caution">
    <text evidence="4">Lacks conserved residue(s) required for the propagation of feature annotation.</text>
</comment>
<feature type="site" description="Important for substrate specificity" evidence="4">
    <location>
        <position position="184"/>
    </location>
</feature>
<dbReference type="Pfam" id="PF04204">
    <property type="entry name" value="HTS"/>
    <property type="match status" value="1"/>
</dbReference>
<dbReference type="InterPro" id="IPR033752">
    <property type="entry name" value="MetA_family"/>
</dbReference>
<keyword evidence="6" id="KW-1185">Reference proteome</keyword>
<evidence type="ECO:0000256" key="1">
    <source>
        <dbReference type="ARBA" id="ARBA00022605"/>
    </source>
</evidence>
<keyword evidence="1 4" id="KW-0028">Amino-acid biosynthesis</keyword>
<evidence type="ECO:0000256" key="3">
    <source>
        <dbReference type="ARBA" id="ARBA00023315"/>
    </source>
</evidence>
<sequence>MTVIAVNGLLKTQQQWAQPTQGAPLTRVLILNLMPTKLTTERQFLTQFAHLTTDVEVTFMYPVSHHFKSIPRATVAENYVTLTDIAAQHFDGLIVTGAPVEQLPFEAVDYWSEFQTIIDWAQTHVTQTLFECWAAQAGLYAQFKIKKQLVAQKVFGIYTATAVDQASQLVTGLSAGGLLKMPQSRQSRLDLPHHLPADLQVVATNRQVGPLILTAATKHAVYVTGHPEYETDTLANEYFRDRRKHRPINLPQHYFVDQSLKQVRNSWQAASGQFYQNWLETLKLTKVGL</sequence>
<evidence type="ECO:0000256" key="4">
    <source>
        <dbReference type="HAMAP-Rule" id="MF_00295"/>
    </source>
</evidence>
<comment type="pathway">
    <text evidence="4">Amino-acid biosynthesis; L-methionine biosynthesis via de novo pathway; O-acetyl-L-homoserine from L-homoserine: step 1/1.</text>
</comment>
<organism evidence="5 6">
    <name type="scientific">Lactiplantibacillus brownii</name>
    <dbReference type="NCBI Taxonomy" id="3069269"/>
    <lineage>
        <taxon>Bacteria</taxon>
        <taxon>Bacillati</taxon>
        <taxon>Bacillota</taxon>
        <taxon>Bacilli</taxon>
        <taxon>Lactobacillales</taxon>
        <taxon>Lactobacillaceae</taxon>
        <taxon>Lactiplantibacillus</taxon>
    </lineage>
</organism>
<keyword evidence="4" id="KW-0486">Methionine biosynthesis</keyword>
<comment type="caution">
    <text evidence="5">The sequence shown here is derived from an EMBL/GenBank/DDBJ whole genome shotgun (WGS) entry which is preliminary data.</text>
</comment>
<keyword evidence="3 4" id="KW-0012">Acyltransferase</keyword>
<feature type="active site" description="Acyl-thioester intermediate" evidence="4">
    <location>
        <position position="132"/>
    </location>
</feature>
<dbReference type="CDD" id="cd03131">
    <property type="entry name" value="GATase1_HTS"/>
    <property type="match status" value="1"/>
</dbReference>
<keyword evidence="4" id="KW-0963">Cytoplasm</keyword>
<accession>A0ABU1AAB9</accession>
<comment type="similarity">
    <text evidence="4">Belongs to the MetA family.</text>
</comment>
<feature type="active site" description="Proton acceptor" evidence="4">
    <location>
        <position position="226"/>
    </location>
</feature>
<evidence type="ECO:0000256" key="2">
    <source>
        <dbReference type="ARBA" id="ARBA00022679"/>
    </source>
</evidence>
<dbReference type="EC" id="2.3.1.31" evidence="4"/>
<feature type="binding site" evidence="4">
    <location>
        <position position="184"/>
    </location>
    <ligand>
        <name>substrate</name>
    </ligand>
</feature>
<feature type="binding site" evidence="4">
    <location>
        <position position="240"/>
    </location>
    <ligand>
        <name>substrate</name>
    </ligand>
</feature>
<reference evidence="5 6" key="1">
    <citation type="journal article" date="2023" name="Int. J. Syst. Evol. Microbiol.">
        <title>Lactiplantibacillus brownii sp. nov., a novel psychrotolerant species isolated from sauerkraut.</title>
        <authorList>
            <person name="Heng Y.C."/>
            <person name="Silvaraju S."/>
            <person name="Lee J.K.Y."/>
            <person name="Kittelmann S."/>
        </authorList>
    </citation>
    <scope>NUCLEOTIDE SEQUENCE [LARGE SCALE GENOMIC DNA]</scope>
    <source>
        <strain evidence="5 6">WILCCON 0030</strain>
    </source>
</reference>
<evidence type="ECO:0000313" key="6">
    <source>
        <dbReference type="Proteomes" id="UP001227831"/>
    </source>
</evidence>
<dbReference type="EMBL" id="JAVCWF010000001">
    <property type="protein sequence ID" value="MDQ7937879.1"/>
    <property type="molecule type" value="Genomic_DNA"/>
</dbReference>
<dbReference type="GO" id="GO:0008899">
    <property type="term" value="F:homoserine O-succinyltransferase activity"/>
    <property type="evidence" value="ECO:0007669"/>
    <property type="project" value="UniProtKB-EC"/>
</dbReference>
<dbReference type="RefSeq" id="WP_308703594.1">
    <property type="nucleotide sequence ID" value="NZ_AP027463.1"/>
</dbReference>
<comment type="function">
    <text evidence="4">Transfers an acetyl group from acetyl-CoA to L-homoserine, forming acetyl-L-homoserine.</text>
</comment>
<protein>
    <recommendedName>
        <fullName evidence="4">Homoserine O-acetyltransferase</fullName>
        <shortName evidence="4">HAT</shortName>
        <ecNumber evidence="4">2.3.1.31</ecNumber>
    </recommendedName>
    <alternativeName>
        <fullName evidence="4">Homoserine transacetylase</fullName>
        <shortName evidence="4">HTA</shortName>
    </alternativeName>
</protein>
<evidence type="ECO:0000313" key="5">
    <source>
        <dbReference type="EMBL" id="MDQ7937879.1"/>
    </source>
</evidence>
<dbReference type="PIRSF" id="PIRSF000450">
    <property type="entry name" value="H_ser_succinyltr"/>
    <property type="match status" value="1"/>
</dbReference>
<comment type="catalytic activity">
    <reaction evidence="4">
        <text>L-homoserine + acetyl-CoA = O-acetyl-L-homoserine + CoA</text>
        <dbReference type="Rhea" id="RHEA:13701"/>
        <dbReference type="ChEBI" id="CHEBI:57287"/>
        <dbReference type="ChEBI" id="CHEBI:57288"/>
        <dbReference type="ChEBI" id="CHEBI:57476"/>
        <dbReference type="ChEBI" id="CHEBI:57716"/>
        <dbReference type="EC" id="2.3.1.31"/>
    </reaction>
</comment>
<feature type="site" description="Important for acyl-CoA specificity" evidence="4">
    <location>
        <position position="101"/>
    </location>
</feature>
<dbReference type="HAMAP" id="MF_00295">
    <property type="entry name" value="MetA_acyltransf"/>
    <property type="match status" value="1"/>
</dbReference>
<dbReference type="PANTHER" id="PTHR20919:SF0">
    <property type="entry name" value="HOMOSERINE O-SUCCINYLTRANSFERASE"/>
    <property type="match status" value="1"/>
</dbReference>
<dbReference type="SUPFAM" id="SSF52317">
    <property type="entry name" value="Class I glutamine amidotransferase-like"/>
    <property type="match status" value="1"/>
</dbReference>
<dbReference type="InterPro" id="IPR029062">
    <property type="entry name" value="Class_I_gatase-like"/>
</dbReference>